<accession>A0A4Y2H4A1</accession>
<organism evidence="1 2">
    <name type="scientific">Araneus ventricosus</name>
    <name type="common">Orbweaver spider</name>
    <name type="synonym">Epeira ventricosa</name>
    <dbReference type="NCBI Taxonomy" id="182803"/>
    <lineage>
        <taxon>Eukaryota</taxon>
        <taxon>Metazoa</taxon>
        <taxon>Ecdysozoa</taxon>
        <taxon>Arthropoda</taxon>
        <taxon>Chelicerata</taxon>
        <taxon>Arachnida</taxon>
        <taxon>Araneae</taxon>
        <taxon>Araneomorphae</taxon>
        <taxon>Entelegynae</taxon>
        <taxon>Araneoidea</taxon>
        <taxon>Araneidae</taxon>
        <taxon>Araneus</taxon>
    </lineage>
</organism>
<name>A0A4Y2H4A1_ARAVE</name>
<gene>
    <name evidence="1" type="ORF">AVEN_4008_1</name>
</gene>
<protein>
    <submittedName>
        <fullName evidence="1">Uncharacterized protein</fullName>
    </submittedName>
</protein>
<sequence length="85" mass="9712">MTRTTLELAPPLQTSAPYQREDIWRPTYDLTCSSPNTRRIFNGIEIRAWSPPAPEVKTLPLGHRGSRSTYGKEAWFFMTKAKTNA</sequence>
<evidence type="ECO:0000313" key="2">
    <source>
        <dbReference type="Proteomes" id="UP000499080"/>
    </source>
</evidence>
<dbReference type="AlphaFoldDB" id="A0A4Y2H4A1"/>
<proteinExistence type="predicted"/>
<dbReference type="Proteomes" id="UP000499080">
    <property type="component" value="Unassembled WGS sequence"/>
</dbReference>
<reference evidence="1 2" key="1">
    <citation type="journal article" date="2019" name="Sci. Rep.">
        <title>Orb-weaving spider Araneus ventricosus genome elucidates the spidroin gene catalogue.</title>
        <authorList>
            <person name="Kono N."/>
            <person name="Nakamura H."/>
            <person name="Ohtoshi R."/>
            <person name="Moran D.A.P."/>
            <person name="Shinohara A."/>
            <person name="Yoshida Y."/>
            <person name="Fujiwara M."/>
            <person name="Mori M."/>
            <person name="Tomita M."/>
            <person name="Arakawa K."/>
        </authorList>
    </citation>
    <scope>NUCLEOTIDE SEQUENCE [LARGE SCALE GENOMIC DNA]</scope>
</reference>
<dbReference type="EMBL" id="BGPR01001707">
    <property type="protein sequence ID" value="GBM59941.1"/>
    <property type="molecule type" value="Genomic_DNA"/>
</dbReference>
<evidence type="ECO:0000313" key="1">
    <source>
        <dbReference type="EMBL" id="GBM59941.1"/>
    </source>
</evidence>
<keyword evidence="2" id="KW-1185">Reference proteome</keyword>
<comment type="caution">
    <text evidence="1">The sequence shown here is derived from an EMBL/GenBank/DDBJ whole genome shotgun (WGS) entry which is preliminary data.</text>
</comment>